<feature type="domain" description="Glycosyl transferase family 1" evidence="2">
    <location>
        <begin position="207"/>
        <end position="364"/>
    </location>
</feature>
<dbReference type="HOGENOM" id="CLU_009583_0_0_11"/>
<dbReference type="KEGG" id="tcu:Tcur_0631"/>
<protein>
    <submittedName>
        <fullName evidence="3">Glycosyl transferase group 1</fullName>
    </submittedName>
</protein>
<dbReference type="CAZy" id="GT4">
    <property type="family name" value="Glycosyltransferase Family 4"/>
</dbReference>
<name>D1A4J1_THECD</name>
<dbReference type="RefSeq" id="WP_012851010.1">
    <property type="nucleotide sequence ID" value="NC_013510.1"/>
</dbReference>
<dbReference type="Proteomes" id="UP000001918">
    <property type="component" value="Chromosome"/>
</dbReference>
<dbReference type="GO" id="GO:0016757">
    <property type="term" value="F:glycosyltransferase activity"/>
    <property type="evidence" value="ECO:0007669"/>
    <property type="project" value="InterPro"/>
</dbReference>
<gene>
    <name evidence="3" type="ordered locus">Tcur_0631</name>
</gene>
<proteinExistence type="predicted"/>
<dbReference type="CDD" id="cd03820">
    <property type="entry name" value="GT4_AmsD-like"/>
    <property type="match status" value="1"/>
</dbReference>
<accession>D1A4J1</accession>
<dbReference type="Gene3D" id="3.40.50.2000">
    <property type="entry name" value="Glycogen Phosphorylase B"/>
    <property type="match status" value="2"/>
</dbReference>
<dbReference type="OrthoDB" id="570545at2"/>
<dbReference type="InterPro" id="IPR001296">
    <property type="entry name" value="Glyco_trans_1"/>
</dbReference>
<dbReference type="STRING" id="471852.Tcur_0631"/>
<reference evidence="3 4" key="1">
    <citation type="journal article" date="2011" name="Stand. Genomic Sci.">
        <title>Complete genome sequence of Thermomonospora curvata type strain (B9).</title>
        <authorList>
            <person name="Chertkov O."/>
            <person name="Sikorski J."/>
            <person name="Nolan M."/>
            <person name="Lapidus A."/>
            <person name="Lucas S."/>
            <person name="Del Rio T.G."/>
            <person name="Tice H."/>
            <person name="Cheng J.F."/>
            <person name="Goodwin L."/>
            <person name="Pitluck S."/>
            <person name="Liolios K."/>
            <person name="Ivanova N."/>
            <person name="Mavromatis K."/>
            <person name="Mikhailova N."/>
            <person name="Ovchinnikova G."/>
            <person name="Pati A."/>
            <person name="Chen A."/>
            <person name="Palaniappan K."/>
            <person name="Djao O.D."/>
            <person name="Land M."/>
            <person name="Hauser L."/>
            <person name="Chang Y.J."/>
            <person name="Jeffries C.D."/>
            <person name="Brettin T."/>
            <person name="Han C."/>
            <person name="Detter J.C."/>
            <person name="Rohde M."/>
            <person name="Goker M."/>
            <person name="Woyke T."/>
            <person name="Bristow J."/>
            <person name="Eisen J.A."/>
            <person name="Markowitz V."/>
            <person name="Hugenholtz P."/>
            <person name="Klenk H.P."/>
            <person name="Kyrpides N.C."/>
        </authorList>
    </citation>
    <scope>NUCLEOTIDE SEQUENCE [LARGE SCALE GENOMIC DNA]</scope>
    <source>
        <strain evidence="4">ATCC 19995 / DSM 43183 / JCM 3096 / KCTC 9072 / NBRC 15933 / NCIMB 10081 / Henssen B9</strain>
    </source>
</reference>
<dbReference type="eggNOG" id="COG0438">
    <property type="taxonomic scope" value="Bacteria"/>
</dbReference>
<evidence type="ECO:0000313" key="4">
    <source>
        <dbReference type="Proteomes" id="UP000001918"/>
    </source>
</evidence>
<dbReference type="SUPFAM" id="SSF53756">
    <property type="entry name" value="UDP-Glycosyltransferase/glycogen phosphorylase"/>
    <property type="match status" value="1"/>
</dbReference>
<organism evidence="3 4">
    <name type="scientific">Thermomonospora curvata (strain ATCC 19995 / DSM 43183 / JCM 3096 / KCTC 9072 / NBRC 15933 / NCIMB 10081 / Henssen B9)</name>
    <dbReference type="NCBI Taxonomy" id="471852"/>
    <lineage>
        <taxon>Bacteria</taxon>
        <taxon>Bacillati</taxon>
        <taxon>Actinomycetota</taxon>
        <taxon>Actinomycetes</taxon>
        <taxon>Streptosporangiales</taxon>
        <taxon>Thermomonosporaceae</taxon>
        <taxon>Thermomonospora</taxon>
    </lineage>
</organism>
<dbReference type="Pfam" id="PF00534">
    <property type="entry name" value="Glycos_transf_1"/>
    <property type="match status" value="1"/>
</dbReference>
<evidence type="ECO:0000313" key="3">
    <source>
        <dbReference type="EMBL" id="ACY96226.1"/>
    </source>
</evidence>
<sequence>MRIRYLVRFGYGINGITRSVITQANALAAAGHQVEVVSLRRHSERPHFRLDPRVRMFPLIDDFDRDPSWWETAAALDERSAPLLGSGHARLKPPQRFSELEERECARYVGELRDGVLVTTQPPLSLFAIRYGSPHFVHIAQEHVNYDFYGQSMRQLMTEHFGKLDAIVTLTAADAAAYRRAFPADRGGPVIRQIPNALHRWGFPPAPLNRPVISAVGRLQHEKGFDLLIEAFEQVAAAHPDWQLRIYGAGPLKPALRSMIEQRHLYNHVLLMGPSDDLDAEYPKSSLLVLSSRYEGFGLVLLEAMAHGLPVVAFDCPHGPGEIIDHGRTGLLVPPQDVAALAAAVGKLIDSPELRAELGAAGRRKAERYRPEIIARQWEELFAELLAARGIPPG</sequence>
<keyword evidence="4" id="KW-1185">Reference proteome</keyword>
<dbReference type="AlphaFoldDB" id="D1A4J1"/>
<evidence type="ECO:0000256" key="1">
    <source>
        <dbReference type="ARBA" id="ARBA00022679"/>
    </source>
</evidence>
<keyword evidence="1 3" id="KW-0808">Transferase</keyword>
<evidence type="ECO:0000259" key="2">
    <source>
        <dbReference type="Pfam" id="PF00534"/>
    </source>
</evidence>
<dbReference type="PANTHER" id="PTHR12526">
    <property type="entry name" value="GLYCOSYLTRANSFERASE"/>
    <property type="match status" value="1"/>
</dbReference>
<dbReference type="EMBL" id="CP001738">
    <property type="protein sequence ID" value="ACY96226.1"/>
    <property type="molecule type" value="Genomic_DNA"/>
</dbReference>